<dbReference type="PATRIC" id="fig|1172190.3.peg.2185"/>
<gene>
    <name evidence="4" type="ORF">M947_11335</name>
</gene>
<dbReference type="RefSeq" id="WP_021288500.1">
    <property type="nucleotide sequence ID" value="NZ_AUPZ01000021.1"/>
</dbReference>
<dbReference type="OrthoDB" id="9767517at2"/>
<keyword evidence="5" id="KW-1185">Reference proteome</keyword>
<dbReference type="FunFam" id="3.40.50.2000:FF:000119">
    <property type="entry name" value="Glycosyl transferase group 1"/>
    <property type="match status" value="1"/>
</dbReference>
<dbReference type="SUPFAM" id="SSF53756">
    <property type="entry name" value="UDP-Glycosyltransferase/glycogen phosphorylase"/>
    <property type="match status" value="1"/>
</dbReference>
<evidence type="ECO:0000313" key="5">
    <source>
        <dbReference type="Proteomes" id="UP000015520"/>
    </source>
</evidence>
<dbReference type="eggNOG" id="COG0438">
    <property type="taxonomic scope" value="Bacteria"/>
</dbReference>
<evidence type="ECO:0000259" key="3">
    <source>
        <dbReference type="Pfam" id="PF13439"/>
    </source>
</evidence>
<dbReference type="EMBL" id="AUPZ01000021">
    <property type="protein sequence ID" value="EQB34354.1"/>
    <property type="molecule type" value="Genomic_DNA"/>
</dbReference>
<dbReference type="InterPro" id="IPR001296">
    <property type="entry name" value="Glyco_trans_1"/>
</dbReference>
<dbReference type="STRING" id="1172190.M947_11335"/>
<evidence type="ECO:0000259" key="2">
    <source>
        <dbReference type="Pfam" id="PF00534"/>
    </source>
</evidence>
<dbReference type="PANTHER" id="PTHR46401">
    <property type="entry name" value="GLYCOSYLTRANSFERASE WBBK-RELATED"/>
    <property type="match status" value="1"/>
</dbReference>
<dbReference type="Pfam" id="PF00534">
    <property type="entry name" value="Glycos_transf_1"/>
    <property type="match status" value="1"/>
</dbReference>
<feature type="domain" description="Glycosyltransferase subfamily 4-like N-terminal" evidence="3">
    <location>
        <begin position="16"/>
        <end position="185"/>
    </location>
</feature>
<feature type="domain" description="Glycosyl transferase family 1" evidence="2">
    <location>
        <begin position="196"/>
        <end position="359"/>
    </location>
</feature>
<organism evidence="4 5">
    <name type="scientific">Sulfurimonas hongkongensis</name>
    <dbReference type="NCBI Taxonomy" id="1172190"/>
    <lineage>
        <taxon>Bacteria</taxon>
        <taxon>Pseudomonadati</taxon>
        <taxon>Campylobacterota</taxon>
        <taxon>Epsilonproteobacteria</taxon>
        <taxon>Campylobacterales</taxon>
        <taxon>Sulfurimonadaceae</taxon>
        <taxon>Sulfurimonas</taxon>
    </lineage>
</organism>
<dbReference type="PANTHER" id="PTHR46401:SF2">
    <property type="entry name" value="GLYCOSYLTRANSFERASE WBBK-RELATED"/>
    <property type="match status" value="1"/>
</dbReference>
<dbReference type="AlphaFoldDB" id="T0KC94"/>
<dbReference type="InterPro" id="IPR028098">
    <property type="entry name" value="Glyco_trans_4-like_N"/>
</dbReference>
<dbReference type="CDD" id="cd03809">
    <property type="entry name" value="GT4_MtfB-like"/>
    <property type="match status" value="1"/>
</dbReference>
<evidence type="ECO:0008006" key="6">
    <source>
        <dbReference type="Google" id="ProtNLM"/>
    </source>
</evidence>
<dbReference type="Pfam" id="PF13439">
    <property type="entry name" value="Glyco_transf_4"/>
    <property type="match status" value="1"/>
</dbReference>
<sequence>MKKVLIDAFSLLSPITGIGRYTYEVSERLQKLSGDRYDIFFNYGLHKKELYGVLQKQTKSEHRVKKLQLFIKKFPLLKRASRELYVFFTKFYKVEYDLYFQPNFIPNPNIKAKKVISTIHDFSFMLQPHWHKKELINYYNKNFFKLIKKADHIITGSNFTKQEIISYLQIPQESISTIYHGVNHELYKPYPQDELKKTKIKLDLPKQFLLFVGSIEPRKNLLVLLEAYDLLPKEKKEELPLILVGFKGWQNKEVMKKIEKNKEHIRYLGYLLDIELAHLYNLATIFIYPSLYEGFGLPPLEAMACGAPAIVSRVASLPEVCGDAVLYIDPANIQEIRDKILTLLNDNKSREELSQKGKSQAALFSWDKSALEHLKVLKKVLAK</sequence>
<protein>
    <recommendedName>
        <fullName evidence="6">Glycosyl transferase family 1</fullName>
    </recommendedName>
</protein>
<comment type="caution">
    <text evidence="4">The sequence shown here is derived from an EMBL/GenBank/DDBJ whole genome shotgun (WGS) entry which is preliminary data.</text>
</comment>
<proteinExistence type="predicted"/>
<dbReference type="Gene3D" id="3.40.50.2000">
    <property type="entry name" value="Glycogen Phosphorylase B"/>
    <property type="match status" value="2"/>
</dbReference>
<accession>T0KC94</accession>
<dbReference type="Proteomes" id="UP000015520">
    <property type="component" value="Unassembled WGS sequence"/>
</dbReference>
<evidence type="ECO:0000313" key="4">
    <source>
        <dbReference type="EMBL" id="EQB34354.1"/>
    </source>
</evidence>
<reference evidence="4 5" key="1">
    <citation type="submission" date="2013-07" db="EMBL/GenBank/DDBJ databases">
        <title>Sulfurimonas hongkongensis AST-10 Genome Sequencing.</title>
        <authorList>
            <person name="Cai L."/>
            <person name="Zhang T."/>
        </authorList>
    </citation>
    <scope>NUCLEOTIDE SEQUENCE [LARGE SCALE GENOMIC DNA]</scope>
    <source>
        <strain evidence="4 5">AST-10</strain>
    </source>
</reference>
<evidence type="ECO:0000256" key="1">
    <source>
        <dbReference type="ARBA" id="ARBA00022679"/>
    </source>
</evidence>
<dbReference type="GO" id="GO:0016757">
    <property type="term" value="F:glycosyltransferase activity"/>
    <property type="evidence" value="ECO:0007669"/>
    <property type="project" value="InterPro"/>
</dbReference>
<name>T0KC94_9BACT</name>
<keyword evidence="1" id="KW-0808">Transferase</keyword>